<feature type="domain" description="Glycine transporter" evidence="8">
    <location>
        <begin position="11"/>
        <end position="84"/>
    </location>
</feature>
<keyword evidence="6 7" id="KW-0472">Membrane</keyword>
<dbReference type="PANTHER" id="PTHR30506:SF3">
    <property type="entry name" value="UPF0126 INNER MEMBRANE PROTEIN YADS-RELATED"/>
    <property type="match status" value="1"/>
</dbReference>
<evidence type="ECO:0000256" key="4">
    <source>
        <dbReference type="ARBA" id="ARBA00022692"/>
    </source>
</evidence>
<proteinExistence type="inferred from homology"/>
<name>A0ABT1E503_9FIRM</name>
<evidence type="ECO:0000256" key="7">
    <source>
        <dbReference type="SAM" id="Phobius"/>
    </source>
</evidence>
<feature type="transmembrane region" description="Helical" evidence="7">
    <location>
        <begin position="161"/>
        <end position="179"/>
    </location>
</feature>
<evidence type="ECO:0000313" key="9">
    <source>
        <dbReference type="EMBL" id="MCP1100910.1"/>
    </source>
</evidence>
<sequence>MDLTNYIFGVAEWLGIIAFSISGAMLAVERRFDLFGVITLGVISTLGGGIIRDLLLGQTPPRFFYNYRYVLVSALISVAVFAVAKRVSGKNNSLGIGEKLLKLNMIFDAIGLGAFTVTGVQAAMDFGHEKNAFLCISLGVITGIGGGVLRDMMSQRAPAILVKHIYAVAAIIGAILYYWLFIMAIDQRICLMAGMVSTVVVRLLASHYRWGLPKAY</sequence>
<feature type="domain" description="Glycine transporter" evidence="8">
    <location>
        <begin position="106"/>
        <end position="180"/>
    </location>
</feature>
<dbReference type="Proteomes" id="UP001523566">
    <property type="component" value="Unassembled WGS sequence"/>
</dbReference>
<keyword evidence="4 7" id="KW-0812">Transmembrane</keyword>
<feature type="transmembrane region" description="Helical" evidence="7">
    <location>
        <begin position="185"/>
        <end position="205"/>
    </location>
</feature>
<keyword evidence="10" id="KW-1185">Reference proteome</keyword>
<evidence type="ECO:0000313" key="10">
    <source>
        <dbReference type="Proteomes" id="UP001523566"/>
    </source>
</evidence>
<keyword evidence="5 7" id="KW-1133">Transmembrane helix</keyword>
<comment type="caution">
    <text evidence="9">The sequence shown here is derived from an EMBL/GenBank/DDBJ whole genome shotgun (WGS) entry which is preliminary data.</text>
</comment>
<organism evidence="9 10">
    <name type="scientific">Aequitasia blattaphilus</name>
    <dbReference type="NCBI Taxonomy" id="2949332"/>
    <lineage>
        <taxon>Bacteria</taxon>
        <taxon>Bacillati</taxon>
        <taxon>Bacillota</taxon>
        <taxon>Clostridia</taxon>
        <taxon>Lachnospirales</taxon>
        <taxon>Lachnospiraceae</taxon>
        <taxon>Aequitasia</taxon>
    </lineage>
</organism>
<protein>
    <submittedName>
        <fullName evidence="9">Trimeric intracellular cation channel family protein</fullName>
    </submittedName>
</protein>
<feature type="transmembrane region" description="Helical" evidence="7">
    <location>
        <begin position="67"/>
        <end position="84"/>
    </location>
</feature>
<evidence type="ECO:0000256" key="1">
    <source>
        <dbReference type="ARBA" id="ARBA00004651"/>
    </source>
</evidence>
<feature type="transmembrane region" description="Helical" evidence="7">
    <location>
        <begin position="6"/>
        <end position="27"/>
    </location>
</feature>
<evidence type="ECO:0000256" key="6">
    <source>
        <dbReference type="ARBA" id="ARBA00023136"/>
    </source>
</evidence>
<evidence type="ECO:0000256" key="5">
    <source>
        <dbReference type="ARBA" id="ARBA00022989"/>
    </source>
</evidence>
<gene>
    <name evidence="9" type="ORF">NK125_00605</name>
</gene>
<dbReference type="RefSeq" id="WP_262064696.1">
    <property type="nucleotide sequence ID" value="NZ_JAMXOD010000001.1"/>
</dbReference>
<evidence type="ECO:0000256" key="2">
    <source>
        <dbReference type="ARBA" id="ARBA00008193"/>
    </source>
</evidence>
<accession>A0ABT1E503</accession>
<dbReference type="EMBL" id="JAMZFW010000001">
    <property type="protein sequence ID" value="MCP1100910.1"/>
    <property type="molecule type" value="Genomic_DNA"/>
</dbReference>
<dbReference type="Pfam" id="PF03458">
    <property type="entry name" value="Gly_transporter"/>
    <property type="match status" value="2"/>
</dbReference>
<keyword evidence="3" id="KW-1003">Cell membrane</keyword>
<comment type="similarity">
    <text evidence="2">Belongs to the UPF0126 family.</text>
</comment>
<evidence type="ECO:0000259" key="8">
    <source>
        <dbReference type="Pfam" id="PF03458"/>
    </source>
</evidence>
<feature type="transmembrane region" description="Helical" evidence="7">
    <location>
        <begin position="130"/>
        <end position="149"/>
    </location>
</feature>
<evidence type="ECO:0000256" key="3">
    <source>
        <dbReference type="ARBA" id="ARBA00022475"/>
    </source>
</evidence>
<dbReference type="PANTHER" id="PTHR30506">
    <property type="entry name" value="INNER MEMBRANE PROTEIN"/>
    <property type="match status" value="1"/>
</dbReference>
<feature type="transmembrane region" description="Helical" evidence="7">
    <location>
        <begin position="34"/>
        <end position="55"/>
    </location>
</feature>
<comment type="subcellular location">
    <subcellularLocation>
        <location evidence="1">Cell membrane</location>
        <topology evidence="1">Multi-pass membrane protein</topology>
    </subcellularLocation>
</comment>
<feature type="transmembrane region" description="Helical" evidence="7">
    <location>
        <begin position="105"/>
        <end position="124"/>
    </location>
</feature>
<reference evidence="9 10" key="1">
    <citation type="journal article" date="2022" name="Genome Biol. Evol.">
        <title>Host diet, physiology and behaviors set the stage for Lachnospiraceae cladogenesis.</title>
        <authorList>
            <person name="Vera-Ponce De Leon A."/>
            <person name="Schneider M."/>
            <person name="Jahnes B.C."/>
            <person name="Sadowski V."/>
            <person name="Camuy-Velez L.A."/>
            <person name="Duan J."/>
            <person name="Sabree Z.L."/>
        </authorList>
    </citation>
    <scope>NUCLEOTIDE SEQUENCE [LARGE SCALE GENOMIC DNA]</scope>
    <source>
        <strain evidence="9 10">PAL113</strain>
    </source>
</reference>
<dbReference type="InterPro" id="IPR005115">
    <property type="entry name" value="Gly_transporter"/>
</dbReference>